<reference evidence="6" key="1">
    <citation type="submission" date="2020-06" db="EMBL/GenBank/DDBJ databases">
        <title>Unique genomic features of the anaerobic methanotrophic archaea.</title>
        <authorList>
            <person name="Chadwick G.L."/>
            <person name="Skennerton C.T."/>
            <person name="Laso-Perez R."/>
            <person name="Leu A.O."/>
            <person name="Speth D.R."/>
            <person name="Yu H."/>
            <person name="Morgan-Lang C."/>
            <person name="Hatzenpichler R."/>
            <person name="Goudeau D."/>
            <person name="Malmstrom R."/>
            <person name="Brazelton W.J."/>
            <person name="Woyke T."/>
            <person name="Hallam S.J."/>
            <person name="Tyson G.W."/>
            <person name="Wegener G."/>
            <person name="Boetius A."/>
            <person name="Orphan V."/>
        </authorList>
    </citation>
    <scope>NUCLEOTIDE SEQUENCE</scope>
</reference>
<dbReference type="Pfam" id="PF13361">
    <property type="entry name" value="UvrD_C"/>
    <property type="match status" value="1"/>
</dbReference>
<evidence type="ECO:0000313" key="6">
    <source>
        <dbReference type="EMBL" id="QNO55339.1"/>
    </source>
</evidence>
<dbReference type="SUPFAM" id="SSF52540">
    <property type="entry name" value="P-loop containing nucleoside triphosphate hydrolases"/>
    <property type="match status" value="1"/>
</dbReference>
<evidence type="ECO:0000256" key="1">
    <source>
        <dbReference type="ARBA" id="ARBA00022741"/>
    </source>
</evidence>
<dbReference type="InterPro" id="IPR027417">
    <property type="entry name" value="P-loop_NTPase"/>
</dbReference>
<evidence type="ECO:0000256" key="2">
    <source>
        <dbReference type="ARBA" id="ARBA00022801"/>
    </source>
</evidence>
<proteinExistence type="predicted"/>
<keyword evidence="3 6" id="KW-0347">Helicase</keyword>
<dbReference type="GO" id="GO:0016787">
    <property type="term" value="F:hydrolase activity"/>
    <property type="evidence" value="ECO:0007669"/>
    <property type="project" value="UniProtKB-KW"/>
</dbReference>
<dbReference type="AlphaFoldDB" id="A0A7G9Z505"/>
<feature type="domain" description="UvrD-like helicase C-terminal" evidence="5">
    <location>
        <begin position="45"/>
        <end position="114"/>
    </location>
</feature>
<keyword evidence="2 6" id="KW-0378">Hydrolase</keyword>
<dbReference type="GO" id="GO:0003678">
    <property type="term" value="F:DNA helicase activity"/>
    <property type="evidence" value="ECO:0007669"/>
    <property type="project" value="UniProtKB-EC"/>
</dbReference>
<accession>A0A7G9Z505</accession>
<evidence type="ECO:0000259" key="5">
    <source>
        <dbReference type="Pfam" id="PF13361"/>
    </source>
</evidence>
<organism evidence="6">
    <name type="scientific">Candidatus Methanophaga sp. ANME-1 ERB7</name>
    <dbReference type="NCBI Taxonomy" id="2759913"/>
    <lineage>
        <taxon>Archaea</taxon>
        <taxon>Methanobacteriati</taxon>
        <taxon>Methanobacteriota</taxon>
        <taxon>Stenosarchaea group</taxon>
        <taxon>Methanomicrobia</taxon>
        <taxon>Candidatus Methanophagales</taxon>
        <taxon>Candidatus Methanophagaceae</taxon>
        <taxon>Candidatus Methanophaga</taxon>
    </lineage>
</organism>
<keyword evidence="4" id="KW-0067">ATP-binding</keyword>
<name>A0A7G9Z505_9EURY</name>
<keyword evidence="1" id="KW-0547">Nucleotide-binding</keyword>
<dbReference type="EC" id="3.6.4.12" evidence="6"/>
<evidence type="ECO:0000256" key="3">
    <source>
        <dbReference type="ARBA" id="ARBA00022806"/>
    </source>
</evidence>
<dbReference type="InterPro" id="IPR014017">
    <property type="entry name" value="DNA_helicase_UvrD-like_C"/>
</dbReference>
<gene>
    <name evidence="6" type="primary">rep</name>
    <name evidence="6" type="ORF">BDIJAKCO_00013</name>
</gene>
<sequence length="148" mass="16810">MIHLKENIASTEEQQNKLKKIIDLDLNEIKTRLGIKEEGENDDFQNTDSQEKGQASIKLTTFQGCKGLSGGFVFIVGLNDGTIPVKPYSPTDNEVCQFIVALTRARKKCYLISNRGFGKKYGLIPSKFIDWIDESRLSIEEVNKEYFK</sequence>
<dbReference type="Gene3D" id="3.40.50.300">
    <property type="entry name" value="P-loop containing nucleotide triphosphate hydrolases"/>
    <property type="match status" value="1"/>
</dbReference>
<protein>
    <submittedName>
        <fullName evidence="6">ATP-dependent DNA helicase Rep</fullName>
        <ecNumber evidence="6">3.6.4.12</ecNumber>
    </submittedName>
</protein>
<dbReference type="GO" id="GO:0005524">
    <property type="term" value="F:ATP binding"/>
    <property type="evidence" value="ECO:0007669"/>
    <property type="project" value="UniProtKB-KW"/>
</dbReference>
<evidence type="ECO:0000256" key="4">
    <source>
        <dbReference type="ARBA" id="ARBA00022840"/>
    </source>
</evidence>
<dbReference type="EMBL" id="MT631610">
    <property type="protein sequence ID" value="QNO55339.1"/>
    <property type="molecule type" value="Genomic_DNA"/>
</dbReference>